<name>A0A846QTT3_9FLAO</name>
<evidence type="ECO:0000313" key="2">
    <source>
        <dbReference type="Proteomes" id="UP000590442"/>
    </source>
</evidence>
<dbReference type="EMBL" id="JAATJJ010000001">
    <property type="protein sequence ID" value="NJB71611.1"/>
    <property type="molecule type" value="Genomic_DNA"/>
</dbReference>
<dbReference type="AlphaFoldDB" id="A0A846QTT3"/>
<evidence type="ECO:0008006" key="3">
    <source>
        <dbReference type="Google" id="ProtNLM"/>
    </source>
</evidence>
<evidence type="ECO:0000313" key="1">
    <source>
        <dbReference type="EMBL" id="NJB71611.1"/>
    </source>
</evidence>
<protein>
    <recommendedName>
        <fullName evidence="3">WD40-like Beta Propeller Repeat</fullName>
    </recommendedName>
</protein>
<reference evidence="1 2" key="1">
    <citation type="submission" date="2020-03" db="EMBL/GenBank/DDBJ databases">
        <title>Genomic Encyclopedia of Type Strains, Phase IV (KMG-IV): sequencing the most valuable type-strain genomes for metagenomic binning, comparative biology and taxonomic classification.</title>
        <authorList>
            <person name="Goeker M."/>
        </authorList>
    </citation>
    <scope>NUCLEOTIDE SEQUENCE [LARGE SCALE GENOMIC DNA]</scope>
    <source>
        <strain evidence="1 2">DSM 29762</strain>
    </source>
</reference>
<dbReference type="Proteomes" id="UP000590442">
    <property type="component" value="Unassembled WGS sequence"/>
</dbReference>
<keyword evidence="2" id="KW-1185">Reference proteome</keyword>
<dbReference type="SUPFAM" id="SSF82171">
    <property type="entry name" value="DPP6 N-terminal domain-like"/>
    <property type="match status" value="1"/>
</dbReference>
<comment type="caution">
    <text evidence="1">The sequence shown here is derived from an EMBL/GenBank/DDBJ whole genome shotgun (WGS) entry which is preliminary data.</text>
</comment>
<organism evidence="1 2">
    <name type="scientific">Saonia flava</name>
    <dbReference type="NCBI Taxonomy" id="523696"/>
    <lineage>
        <taxon>Bacteria</taxon>
        <taxon>Pseudomonadati</taxon>
        <taxon>Bacteroidota</taxon>
        <taxon>Flavobacteriia</taxon>
        <taxon>Flavobacteriales</taxon>
        <taxon>Flavobacteriaceae</taxon>
        <taxon>Saonia</taxon>
    </lineage>
</organism>
<sequence length="296" mass="33690">MMNLKYPLFIFICLFLIFQCKNSKQNSFWESPKAYLGQKVPSEIPEIFAKGMLVDSGIVLGRVAFSESGKEFYYSYAAHWFDSNNSGTNIISFDGTNWSKPKLFAENVSNPTLSMDGNRLYFGASGSNVWISEKKNGEWNEPYEYLNKSYGLYNFMPTQSGTYYVGSGLDKSDYSGYDFSTFSMNKTDTIVKSIGKPINTLGFDGDLYVAPDESYMIISAEETPTYESKLHITFRKADGSWTPSKSISSIINEGPAHRFGQYVSPDGKYLFYTQGTSEEDCHIYWVRWDLMLKKLK</sequence>
<proteinExistence type="predicted"/>
<dbReference type="RefSeq" id="WP_167963555.1">
    <property type="nucleotide sequence ID" value="NZ_JAATJJ010000001.1"/>
</dbReference>
<accession>A0A846QTT3</accession>
<gene>
    <name evidence="1" type="ORF">GGR42_002073</name>
</gene>